<feature type="domain" description="AB hydrolase-1" evidence="1">
    <location>
        <begin position="50"/>
        <end position="294"/>
    </location>
</feature>
<keyword evidence="3" id="KW-1185">Reference proteome</keyword>
<name>A0A261S3L3_9BORD</name>
<dbReference type="EMBL" id="NEVM01000005">
    <property type="protein sequence ID" value="OZI31063.1"/>
    <property type="molecule type" value="Genomic_DNA"/>
</dbReference>
<dbReference type="InterPro" id="IPR053145">
    <property type="entry name" value="AB_hydrolase_Est10"/>
</dbReference>
<reference evidence="3" key="1">
    <citation type="submission" date="2017-05" db="EMBL/GenBank/DDBJ databases">
        <title>Complete and WGS of Bordetella genogroups.</title>
        <authorList>
            <person name="Spilker T."/>
            <person name="Lipuma J."/>
        </authorList>
    </citation>
    <scope>NUCLEOTIDE SEQUENCE [LARGE SCALE GENOMIC DNA]</scope>
    <source>
        <strain evidence="3">AU16122</strain>
    </source>
</reference>
<evidence type="ECO:0000313" key="3">
    <source>
        <dbReference type="Proteomes" id="UP000216020"/>
    </source>
</evidence>
<dbReference type="Proteomes" id="UP000216020">
    <property type="component" value="Unassembled WGS sequence"/>
</dbReference>
<dbReference type="InterPro" id="IPR029058">
    <property type="entry name" value="AB_hydrolase_fold"/>
</dbReference>
<dbReference type="PANTHER" id="PTHR43265">
    <property type="entry name" value="ESTERASE ESTD"/>
    <property type="match status" value="1"/>
</dbReference>
<dbReference type="Pfam" id="PF12697">
    <property type="entry name" value="Abhydrolase_6"/>
    <property type="match status" value="1"/>
</dbReference>
<proteinExistence type="predicted"/>
<dbReference type="GO" id="GO:0052689">
    <property type="term" value="F:carboxylic ester hydrolase activity"/>
    <property type="evidence" value="ECO:0007669"/>
    <property type="project" value="TreeGrafter"/>
</dbReference>
<dbReference type="PANTHER" id="PTHR43265:SF1">
    <property type="entry name" value="ESTERASE ESTD"/>
    <property type="match status" value="1"/>
</dbReference>
<accession>A0A261S3L3</accession>
<sequence length="323" mass="34019">MAILAAIAMTAAIQSGTPSQTVQADIAAPGPAGPLQGTLSSPANQGVPVVLIIPGSGPTDRNGNSPDGLRASTYRLLAEGLLSHGIASVRIDKRGMYGSASAIPDADDVTLDDYAADVHSWVASIRKHTGVSCVWLLGHSEGGLVALIAAQRTPDICGLILLSTAGRPLGEVLREQLRSNSANAPILDNAMSVLDALEAGKTVDATKIDPRLMPLFRPQVQRFLMSELTLDPATLLADYAKPALIIQGLRDLQVSPRDAQRLKQAYPRAELVLIANANHVLKSVHTADRNENLAAYSDPALPLADHVVEAISTFVHNRAVSQP</sequence>
<organism evidence="2 3">
    <name type="scientific">Bordetella genomosp. 10</name>
    <dbReference type="NCBI Taxonomy" id="1416804"/>
    <lineage>
        <taxon>Bacteria</taxon>
        <taxon>Pseudomonadati</taxon>
        <taxon>Pseudomonadota</taxon>
        <taxon>Betaproteobacteria</taxon>
        <taxon>Burkholderiales</taxon>
        <taxon>Alcaligenaceae</taxon>
        <taxon>Bordetella</taxon>
    </lineage>
</organism>
<evidence type="ECO:0000259" key="1">
    <source>
        <dbReference type="Pfam" id="PF12697"/>
    </source>
</evidence>
<keyword evidence="2" id="KW-0378">Hydrolase</keyword>
<dbReference type="Gene3D" id="3.40.50.1820">
    <property type="entry name" value="alpha/beta hydrolase"/>
    <property type="match status" value="1"/>
</dbReference>
<gene>
    <name evidence="2" type="ORF">CAL29_24295</name>
</gene>
<protein>
    <submittedName>
        <fullName evidence="2">Alpha/beta hydrolase</fullName>
    </submittedName>
</protein>
<dbReference type="AlphaFoldDB" id="A0A261S3L3"/>
<dbReference type="SUPFAM" id="SSF53474">
    <property type="entry name" value="alpha/beta-Hydrolases"/>
    <property type="match status" value="1"/>
</dbReference>
<dbReference type="InterPro" id="IPR000073">
    <property type="entry name" value="AB_hydrolase_1"/>
</dbReference>
<comment type="caution">
    <text evidence="2">The sequence shown here is derived from an EMBL/GenBank/DDBJ whole genome shotgun (WGS) entry which is preliminary data.</text>
</comment>
<evidence type="ECO:0000313" key="2">
    <source>
        <dbReference type="EMBL" id="OZI31063.1"/>
    </source>
</evidence>